<dbReference type="eggNOG" id="COG2366">
    <property type="taxonomic scope" value="Bacteria"/>
</dbReference>
<dbReference type="PANTHER" id="PTHR34218:SF4">
    <property type="entry name" value="ACYL-HOMOSERINE LACTONE ACYLASE QUIP"/>
    <property type="match status" value="1"/>
</dbReference>
<dbReference type="GO" id="GO:0016811">
    <property type="term" value="F:hydrolase activity, acting on carbon-nitrogen (but not peptide) bonds, in linear amides"/>
    <property type="evidence" value="ECO:0007669"/>
    <property type="project" value="InterPro"/>
</dbReference>
<dbReference type="InterPro" id="IPR043146">
    <property type="entry name" value="Penicillin_amidase_N_B-knob"/>
</dbReference>
<dbReference type="InterPro" id="IPR029055">
    <property type="entry name" value="Ntn_hydrolases_N"/>
</dbReference>
<dbReference type="GO" id="GO:0046872">
    <property type="term" value="F:metal ion binding"/>
    <property type="evidence" value="ECO:0007669"/>
    <property type="project" value="UniProtKB-KW"/>
</dbReference>
<evidence type="ECO:0000313" key="7">
    <source>
        <dbReference type="EMBL" id="KFN44798.1"/>
    </source>
</evidence>
<dbReference type="Gene3D" id="3.60.20.10">
    <property type="entry name" value="Glutamine Phosphoribosylpyrophosphate, subunit 1, domain 1"/>
    <property type="match status" value="1"/>
</dbReference>
<dbReference type="PATRIC" id="fig|1121015.4.peg.382"/>
<dbReference type="Gene3D" id="1.10.439.10">
    <property type="entry name" value="Penicillin Amidohydrolase, domain 1"/>
    <property type="match status" value="1"/>
</dbReference>
<comment type="caution">
    <text evidence="7">The sequence shown here is derived from an EMBL/GenBank/DDBJ whole genome shotgun (WGS) entry which is preliminary data.</text>
</comment>
<dbReference type="CDD" id="cd03747">
    <property type="entry name" value="Ntn_PGA_like"/>
    <property type="match status" value="1"/>
</dbReference>
<comment type="subunit">
    <text evidence="4">Heterodimer of an alpha subunit and a beta subunit processed from the same precursor.</text>
</comment>
<dbReference type="PIRSF" id="PIRSF001227">
    <property type="entry name" value="Pen_acylase"/>
    <property type="match status" value="1"/>
</dbReference>
<comment type="cofactor">
    <cofactor evidence="6">
        <name>Ca(2+)</name>
        <dbReference type="ChEBI" id="CHEBI:29108"/>
    </cofactor>
    <text evidence="6">Binds 1 Ca(2+) ion per dimer.</text>
</comment>
<dbReference type="InterPro" id="IPR002692">
    <property type="entry name" value="S45"/>
</dbReference>
<protein>
    <recommendedName>
        <fullName evidence="9">Penicillin acylase</fullName>
    </recommendedName>
</protein>
<gene>
    <name evidence="7" type="ORF">N789_01935</name>
</gene>
<evidence type="ECO:0000256" key="2">
    <source>
        <dbReference type="ARBA" id="ARBA00022801"/>
    </source>
</evidence>
<dbReference type="Gene3D" id="2.30.120.10">
    <property type="match status" value="1"/>
</dbReference>
<feature type="binding site" evidence="6">
    <location>
        <position position="342"/>
    </location>
    <ligand>
        <name>Ca(2+)</name>
        <dbReference type="ChEBI" id="CHEBI:29108"/>
    </ligand>
</feature>
<keyword evidence="6" id="KW-0479">Metal-binding</keyword>
<keyword evidence="3" id="KW-0865">Zymogen</keyword>
<dbReference type="Proteomes" id="UP000029385">
    <property type="component" value="Unassembled WGS sequence"/>
</dbReference>
<keyword evidence="6" id="KW-0106">Calcium</keyword>
<dbReference type="InterPro" id="IPR014395">
    <property type="entry name" value="Pen/GL7ACA/AHL_acylase"/>
</dbReference>
<sequence length="795" mass="86916">MSRLPRLLLRLTLLLLLLAALALGVGWWTFRGSLATLDGELSLPGLSAPVRIERDALGVVTIDAANETDAARALGYVHGQERFFEMDLMRRSAAGELSELFGAIAIEKDKSIRVHRLRARVMENMDAVVGDKMPVLQAYTEGVNAGLHGLRQQPWPYTLIGVAPRDWQPADTALAGYAMFFDLQDESNSRELALWKIKQVVPDALYRLMAFDGTEWDAPLIGPSHGNVPLPLPSALDLHQLPTPVEDKDHAESEPAAPGSNNFAVAGALTQDGRAIVADDMHLGLRAPNIWFRARLQYPDPKAPGGKVDVSGFTLPGIPAVIVGSNTHVAWGFTNSYGDWLDFYRVDWADAGKTRYRVPEGQAVLRTAHEPIRVKDAPTVDFVVRETRWGPIVEDAKDGSALALRWTAHLPGSLNLGLTELARAGDLDSGLAIADGIGMPAQNLVIGDSKGRIAWRLTAQMPMRTGQCDPTAPQVVSAPCRWSGWLAPTENPSLVDPVDHRLWTANARTVDGAALALVGDGGYANGARARQIRDDLFAKDRFTEKDLMAIQLDDRTLFLERWWMQMRVQAQASDDPAWKQIEAATRAWDEHASADAVSYRITRAWRLAVIERIRHGLMAPAMVKLGPDFVMPDLPQIEGVAWELVSLRPKHLLPRKYDSWDALLLDAARDVTADLSRHGPLDRQTWGARNTANICHPLARALPGFAKPLLCMPADPLPGDMNMPRVASPDFGASERMVVSPGHEADGIIHMPGGQSGHPLSPFWGAGHAAWVRGEPTPFLPGKATHTMTLAPAKK</sequence>
<evidence type="ECO:0000256" key="6">
    <source>
        <dbReference type="PIRSR" id="PIRSR001227-2"/>
    </source>
</evidence>
<accession>A0A091AWX7</accession>
<evidence type="ECO:0000256" key="1">
    <source>
        <dbReference type="ARBA" id="ARBA00006586"/>
    </source>
</evidence>
<name>A0A091AWX7_9GAMM</name>
<dbReference type="Gene3D" id="1.10.1400.10">
    <property type="match status" value="1"/>
</dbReference>
<organism evidence="7 8">
    <name type="scientific">Arenimonas oryziterrae DSM 21050 = YC6267</name>
    <dbReference type="NCBI Taxonomy" id="1121015"/>
    <lineage>
        <taxon>Bacteria</taxon>
        <taxon>Pseudomonadati</taxon>
        <taxon>Pseudomonadota</taxon>
        <taxon>Gammaproteobacteria</taxon>
        <taxon>Lysobacterales</taxon>
        <taxon>Lysobacteraceae</taxon>
        <taxon>Arenimonas</taxon>
    </lineage>
</organism>
<reference evidence="7 8" key="1">
    <citation type="submission" date="2013-09" db="EMBL/GenBank/DDBJ databases">
        <title>Genome sequencing of Arenimonas oryziterrae.</title>
        <authorList>
            <person name="Chen F."/>
            <person name="Wang G."/>
        </authorList>
    </citation>
    <scope>NUCLEOTIDE SEQUENCE [LARGE SCALE GENOMIC DNA]</scope>
    <source>
        <strain evidence="7 8">YC6267</strain>
    </source>
</reference>
<dbReference type="GO" id="GO:0017000">
    <property type="term" value="P:antibiotic biosynthetic process"/>
    <property type="evidence" value="ECO:0007669"/>
    <property type="project" value="InterPro"/>
</dbReference>
<feature type="binding site" evidence="6">
    <location>
        <position position="339"/>
    </location>
    <ligand>
        <name>Ca(2+)</name>
        <dbReference type="ChEBI" id="CHEBI:29108"/>
    </ligand>
</feature>
<evidence type="ECO:0000256" key="4">
    <source>
        <dbReference type="ARBA" id="ARBA00038735"/>
    </source>
</evidence>
<dbReference type="Pfam" id="PF01804">
    <property type="entry name" value="Penicil_amidase"/>
    <property type="match status" value="1"/>
</dbReference>
<dbReference type="STRING" id="1121015.GCA_000420545_01332"/>
<keyword evidence="8" id="KW-1185">Reference proteome</keyword>
<keyword evidence="2" id="KW-0378">Hydrolase</keyword>
<dbReference type="OrthoDB" id="9760084at2"/>
<feature type="binding site" evidence="6">
    <location>
        <position position="191"/>
    </location>
    <ligand>
        <name>Ca(2+)</name>
        <dbReference type="ChEBI" id="CHEBI:29108"/>
    </ligand>
</feature>
<proteinExistence type="inferred from homology"/>
<evidence type="ECO:0000256" key="5">
    <source>
        <dbReference type="PIRSR" id="PIRSR001227-1"/>
    </source>
</evidence>
<dbReference type="EMBL" id="AVCI01000001">
    <property type="protein sequence ID" value="KFN44798.1"/>
    <property type="molecule type" value="Genomic_DNA"/>
</dbReference>
<evidence type="ECO:0000313" key="8">
    <source>
        <dbReference type="Proteomes" id="UP000029385"/>
    </source>
</evidence>
<feature type="active site" description="Nucleophile" evidence="5">
    <location>
        <position position="260"/>
    </location>
</feature>
<evidence type="ECO:0008006" key="9">
    <source>
        <dbReference type="Google" id="ProtNLM"/>
    </source>
</evidence>
<dbReference type="InterPro" id="IPR023343">
    <property type="entry name" value="Penicillin_amidase_dom1"/>
</dbReference>
<dbReference type="RefSeq" id="WP_022968968.1">
    <property type="nucleotide sequence ID" value="NZ_ATVD01000002.1"/>
</dbReference>
<evidence type="ECO:0000256" key="3">
    <source>
        <dbReference type="ARBA" id="ARBA00023145"/>
    </source>
</evidence>
<dbReference type="AlphaFoldDB" id="A0A091AWX7"/>
<comment type="similarity">
    <text evidence="1">Belongs to the peptidase S45 family.</text>
</comment>
<dbReference type="InterPro" id="IPR043147">
    <property type="entry name" value="Penicillin_amidase_A-knob"/>
</dbReference>
<dbReference type="SUPFAM" id="SSF56235">
    <property type="entry name" value="N-terminal nucleophile aminohydrolases (Ntn hydrolases)"/>
    <property type="match status" value="1"/>
</dbReference>
<feature type="binding site" evidence="6">
    <location>
        <position position="470"/>
    </location>
    <ligand>
        <name>Ca(2+)</name>
        <dbReference type="ChEBI" id="CHEBI:29108"/>
    </ligand>
</feature>
<dbReference type="PANTHER" id="PTHR34218">
    <property type="entry name" value="PEPTIDASE S45 PENICILLIN AMIDASE"/>
    <property type="match status" value="1"/>
</dbReference>